<name>A0ABN7BG40_9HEMI</name>
<feature type="region of interest" description="Disordered" evidence="1">
    <location>
        <begin position="29"/>
        <end position="66"/>
    </location>
</feature>
<sequence>MNFGIFYLVLLVSFTLLCLVPADAQLDGGSIEKSDATSATKPSIVQTRKKGCGGKKGKKNKFSYYG</sequence>
<dbReference type="Proteomes" id="UP001307889">
    <property type="component" value="Chromosome 16"/>
</dbReference>
<evidence type="ECO:0000313" key="4">
    <source>
        <dbReference type="Proteomes" id="UP001307889"/>
    </source>
</evidence>
<proteinExistence type="predicted"/>
<keyword evidence="4" id="KW-1185">Reference proteome</keyword>
<protein>
    <submittedName>
        <fullName evidence="3">Uncharacterized protein</fullName>
    </submittedName>
</protein>
<feature type="signal peptide" evidence="2">
    <location>
        <begin position="1"/>
        <end position="24"/>
    </location>
</feature>
<evidence type="ECO:0000256" key="2">
    <source>
        <dbReference type="SAM" id="SignalP"/>
    </source>
</evidence>
<gene>
    <name evidence="3" type="ORF">NTJ_16115</name>
</gene>
<accession>A0ABN7BG40</accession>
<feature type="chain" id="PRO_5045705256" evidence="2">
    <location>
        <begin position="25"/>
        <end position="66"/>
    </location>
</feature>
<dbReference type="EMBL" id="AP028924">
    <property type="protein sequence ID" value="BET03297.1"/>
    <property type="molecule type" value="Genomic_DNA"/>
</dbReference>
<reference evidence="3 4" key="1">
    <citation type="submission" date="2023-09" db="EMBL/GenBank/DDBJ databases">
        <title>Nesidiocoris tenuis whole genome shotgun sequence.</title>
        <authorList>
            <person name="Shibata T."/>
            <person name="Shimoda M."/>
            <person name="Kobayashi T."/>
            <person name="Uehara T."/>
        </authorList>
    </citation>
    <scope>NUCLEOTIDE SEQUENCE [LARGE SCALE GENOMIC DNA]</scope>
    <source>
        <strain evidence="3 4">Japan</strain>
    </source>
</reference>
<organism evidence="3 4">
    <name type="scientific">Nesidiocoris tenuis</name>
    <dbReference type="NCBI Taxonomy" id="355587"/>
    <lineage>
        <taxon>Eukaryota</taxon>
        <taxon>Metazoa</taxon>
        <taxon>Ecdysozoa</taxon>
        <taxon>Arthropoda</taxon>
        <taxon>Hexapoda</taxon>
        <taxon>Insecta</taxon>
        <taxon>Pterygota</taxon>
        <taxon>Neoptera</taxon>
        <taxon>Paraneoptera</taxon>
        <taxon>Hemiptera</taxon>
        <taxon>Heteroptera</taxon>
        <taxon>Panheteroptera</taxon>
        <taxon>Cimicomorpha</taxon>
        <taxon>Miridae</taxon>
        <taxon>Dicyphina</taxon>
        <taxon>Nesidiocoris</taxon>
    </lineage>
</organism>
<feature type="compositionally biased region" description="Basic residues" evidence="1">
    <location>
        <begin position="47"/>
        <end position="66"/>
    </location>
</feature>
<evidence type="ECO:0000313" key="3">
    <source>
        <dbReference type="EMBL" id="BET03297.1"/>
    </source>
</evidence>
<keyword evidence="2" id="KW-0732">Signal</keyword>
<evidence type="ECO:0000256" key="1">
    <source>
        <dbReference type="SAM" id="MobiDB-lite"/>
    </source>
</evidence>
<feature type="compositionally biased region" description="Polar residues" evidence="1">
    <location>
        <begin position="36"/>
        <end position="46"/>
    </location>
</feature>